<dbReference type="Gene3D" id="3.30.1490.190">
    <property type="match status" value="1"/>
</dbReference>
<organism evidence="7 8">
    <name type="scientific">Megasphaera massiliensis</name>
    <dbReference type="NCBI Taxonomy" id="1232428"/>
    <lineage>
        <taxon>Bacteria</taxon>
        <taxon>Bacillati</taxon>
        <taxon>Bacillota</taxon>
        <taxon>Negativicutes</taxon>
        <taxon>Veillonellales</taxon>
        <taxon>Veillonellaceae</taxon>
        <taxon>Megasphaera</taxon>
    </lineage>
</organism>
<dbReference type="EMBL" id="JANGEW010000012">
    <property type="protein sequence ID" value="MCQ5342788.1"/>
    <property type="molecule type" value="Genomic_DNA"/>
</dbReference>
<keyword evidence="4" id="KW-0805">Transcription regulation</keyword>
<dbReference type="Gene3D" id="1.10.10.10">
    <property type="entry name" value="Winged helix-like DNA-binding domain superfamily/Winged helix DNA-binding domain"/>
    <property type="match status" value="1"/>
</dbReference>
<evidence type="ECO:0000256" key="4">
    <source>
        <dbReference type="ARBA" id="ARBA00023015"/>
    </source>
</evidence>
<keyword evidence="3" id="KW-0862">Zinc</keyword>
<dbReference type="InterPro" id="IPR043135">
    <property type="entry name" value="Fur_C"/>
</dbReference>
<comment type="similarity">
    <text evidence="1">Belongs to the Fur family.</text>
</comment>
<dbReference type="Pfam" id="PF01475">
    <property type="entry name" value="FUR"/>
    <property type="match status" value="1"/>
</dbReference>
<dbReference type="RefSeq" id="WP_062412472.1">
    <property type="nucleotide sequence ID" value="NZ_JAJCIO010000017.1"/>
</dbReference>
<sequence length="146" mass="16914">MSDTYRDCLRQYGLKSTKARNRVLDVLSHKTGVMTVEAVYAELLEGGDKVSFSTVYRILEMFTKRGLTEKMFLPDEGKYGFSLRRPGHTHRLICLQCHKIVDLPHCPLHDYEREVEKKTDFDIVSHNLELYGYCAACKKKLPPSER</sequence>
<protein>
    <submittedName>
        <fullName evidence="7">Transcriptional repressor</fullName>
    </submittedName>
</protein>
<dbReference type="PANTHER" id="PTHR33202:SF8">
    <property type="entry name" value="PEROXIDE-RESPONSIVE REPRESSOR PERR"/>
    <property type="match status" value="1"/>
</dbReference>
<keyword evidence="2" id="KW-0678">Repressor</keyword>
<dbReference type="Proteomes" id="UP001206692">
    <property type="component" value="Unassembled WGS sequence"/>
</dbReference>
<evidence type="ECO:0000256" key="3">
    <source>
        <dbReference type="ARBA" id="ARBA00022833"/>
    </source>
</evidence>
<dbReference type="InterPro" id="IPR036390">
    <property type="entry name" value="WH_DNA-bd_sf"/>
</dbReference>
<dbReference type="CDD" id="cd07153">
    <property type="entry name" value="Fur_like"/>
    <property type="match status" value="1"/>
</dbReference>
<evidence type="ECO:0000313" key="7">
    <source>
        <dbReference type="EMBL" id="MCQ5342788.1"/>
    </source>
</evidence>
<proteinExistence type="inferred from homology"/>
<evidence type="ECO:0000256" key="6">
    <source>
        <dbReference type="ARBA" id="ARBA00023163"/>
    </source>
</evidence>
<dbReference type="InterPro" id="IPR002481">
    <property type="entry name" value="FUR"/>
</dbReference>
<name>A0ABT1SSD2_9FIRM</name>
<evidence type="ECO:0000256" key="2">
    <source>
        <dbReference type="ARBA" id="ARBA00022491"/>
    </source>
</evidence>
<reference evidence="7 8" key="1">
    <citation type="submission" date="2022-06" db="EMBL/GenBank/DDBJ databases">
        <title>Isolation of gut microbiota from human fecal samples.</title>
        <authorList>
            <person name="Pamer E.G."/>
            <person name="Barat B."/>
            <person name="Waligurski E."/>
            <person name="Medina S."/>
            <person name="Paddock L."/>
            <person name="Mostad J."/>
        </authorList>
    </citation>
    <scope>NUCLEOTIDE SEQUENCE [LARGE SCALE GENOMIC DNA]</scope>
    <source>
        <strain evidence="7 8">DFI.1.1</strain>
    </source>
</reference>
<dbReference type="InterPro" id="IPR036388">
    <property type="entry name" value="WH-like_DNA-bd_sf"/>
</dbReference>
<accession>A0ABT1SSD2</accession>
<keyword evidence="5" id="KW-0238">DNA-binding</keyword>
<evidence type="ECO:0000256" key="1">
    <source>
        <dbReference type="ARBA" id="ARBA00007957"/>
    </source>
</evidence>
<evidence type="ECO:0000313" key="8">
    <source>
        <dbReference type="Proteomes" id="UP001206692"/>
    </source>
</evidence>
<keyword evidence="6" id="KW-0804">Transcription</keyword>
<gene>
    <name evidence="7" type="ORF">NE675_07080</name>
</gene>
<evidence type="ECO:0000256" key="5">
    <source>
        <dbReference type="ARBA" id="ARBA00023125"/>
    </source>
</evidence>
<keyword evidence="8" id="KW-1185">Reference proteome</keyword>
<dbReference type="SUPFAM" id="SSF46785">
    <property type="entry name" value="Winged helix' DNA-binding domain"/>
    <property type="match status" value="1"/>
</dbReference>
<comment type="caution">
    <text evidence="7">The sequence shown here is derived from an EMBL/GenBank/DDBJ whole genome shotgun (WGS) entry which is preliminary data.</text>
</comment>
<dbReference type="PANTHER" id="PTHR33202">
    <property type="entry name" value="ZINC UPTAKE REGULATION PROTEIN"/>
    <property type="match status" value="1"/>
</dbReference>